<dbReference type="KEGG" id="vg:26628469"/>
<dbReference type="EMBL" id="KP671755">
    <property type="protein sequence ID" value="AJT60984.1"/>
    <property type="molecule type" value="Genomic_DNA"/>
</dbReference>
<dbReference type="Proteomes" id="UP000202888">
    <property type="component" value="Segment"/>
</dbReference>
<name>A0A0D4DAG4_9CAUD</name>
<reference evidence="1 2" key="1">
    <citation type="journal article" date="2016" name="Genom Data">
        <title>Complete genome sequence of a giant Vibrio phage ValKK3 infecting Vibrio alginolyticus.</title>
        <authorList>
            <person name="Lal T.M."/>
            <person name="Sano M."/>
            <person name="Hatai K."/>
            <person name="Ransangan J."/>
        </authorList>
    </citation>
    <scope>NUCLEOTIDE SEQUENCE [LARGE SCALE GENOMIC DNA]</scope>
</reference>
<accession>A0A0D4DAG4</accession>
<dbReference type="GeneID" id="26628469"/>
<evidence type="ECO:0000313" key="1">
    <source>
        <dbReference type="EMBL" id="AJT60984.1"/>
    </source>
</evidence>
<evidence type="ECO:0000313" key="2">
    <source>
        <dbReference type="Proteomes" id="UP000202888"/>
    </source>
</evidence>
<proteinExistence type="predicted"/>
<organism evidence="1 2">
    <name type="scientific">Vibrio phage ValKK3</name>
    <dbReference type="NCBI Taxonomy" id="1610855"/>
    <lineage>
        <taxon>Viruses</taxon>
        <taxon>Duplodnaviria</taxon>
        <taxon>Heunggongvirae</taxon>
        <taxon>Uroviricota</taxon>
        <taxon>Caudoviricetes</taxon>
        <taxon>Pantevenvirales</taxon>
        <taxon>Straboviridae</taxon>
        <taxon>Schizotequatrovirus</taxon>
        <taxon>Schizotequatrovirus valkk3</taxon>
    </lineage>
</organism>
<protein>
    <submittedName>
        <fullName evidence="1">Uncharacterized protein</fullName>
    </submittedName>
</protein>
<keyword evidence="2" id="KW-1185">Reference proteome</keyword>
<sequence>MDITGKLELSIKQFVNTGFNPNKTHILVGQASGHSIERFNDAGEIMTSNVMYVEINGGIVYAVTHSKSRYQLTNVSFDEITQMIKDAAERGINIPLYNN</sequence>
<dbReference type="OrthoDB" id="22751at10239"/>
<dbReference type="RefSeq" id="YP_009201246.1">
    <property type="nucleotide sequence ID" value="NC_028829.1"/>
</dbReference>